<protein>
    <recommendedName>
        <fullName evidence="4">UsfY protein</fullName>
    </recommendedName>
</protein>
<keyword evidence="3" id="KW-1185">Reference proteome</keyword>
<keyword evidence="1" id="KW-0472">Membrane</keyword>
<evidence type="ECO:0000256" key="1">
    <source>
        <dbReference type="SAM" id="Phobius"/>
    </source>
</evidence>
<keyword evidence="1" id="KW-0812">Transmembrane</keyword>
<evidence type="ECO:0008006" key="4">
    <source>
        <dbReference type="Google" id="ProtNLM"/>
    </source>
</evidence>
<feature type="transmembrane region" description="Helical" evidence="1">
    <location>
        <begin position="12"/>
        <end position="29"/>
    </location>
</feature>
<evidence type="ECO:0000313" key="3">
    <source>
        <dbReference type="Proteomes" id="UP001526201"/>
    </source>
</evidence>
<evidence type="ECO:0000313" key="2">
    <source>
        <dbReference type="EMBL" id="MCV7224738.1"/>
    </source>
</evidence>
<sequence length="60" mass="6410">MARGDHPERTAFYGVCLLAGAFLALWLATSVPIRWLSITIGVLAVLATGAGFLMTFRDLG</sequence>
<keyword evidence="1" id="KW-1133">Transmembrane helix</keyword>
<dbReference type="Proteomes" id="UP001526201">
    <property type="component" value="Unassembled WGS sequence"/>
</dbReference>
<reference evidence="2 3" key="1">
    <citation type="journal article" date="2022" name="BMC Genomics">
        <title>Comparative genome analysis of mycobacteria focusing on tRNA and non-coding RNA.</title>
        <authorList>
            <person name="Behra P.R.K."/>
            <person name="Pettersson B.M.F."/>
            <person name="Ramesh M."/>
            <person name="Das S."/>
            <person name="Dasgupta S."/>
            <person name="Kirsebom L.A."/>
        </authorList>
    </citation>
    <scope>NUCLEOTIDE SEQUENCE [LARGE SCALE GENOMIC DNA]</scope>
    <source>
        <strain evidence="2 3">DSM 44078</strain>
    </source>
</reference>
<gene>
    <name evidence="2" type="ORF">H7J73_01590</name>
</gene>
<feature type="transmembrane region" description="Helical" evidence="1">
    <location>
        <begin position="35"/>
        <end position="56"/>
    </location>
</feature>
<comment type="caution">
    <text evidence="2">The sequence shown here is derived from an EMBL/GenBank/DDBJ whole genome shotgun (WGS) entry which is preliminary data.</text>
</comment>
<dbReference type="RefSeq" id="WP_264065490.1">
    <property type="nucleotide sequence ID" value="NZ_JACKTY010000010.1"/>
</dbReference>
<organism evidence="2 3">
    <name type="scientific">Mycolicibacterium komossense</name>
    <dbReference type="NCBI Taxonomy" id="1779"/>
    <lineage>
        <taxon>Bacteria</taxon>
        <taxon>Bacillati</taxon>
        <taxon>Actinomycetota</taxon>
        <taxon>Actinomycetes</taxon>
        <taxon>Mycobacteriales</taxon>
        <taxon>Mycobacteriaceae</taxon>
        <taxon>Mycolicibacterium</taxon>
    </lineage>
</organism>
<proteinExistence type="predicted"/>
<accession>A0ABT3C5J7</accession>
<name>A0ABT3C5J7_9MYCO</name>
<dbReference type="EMBL" id="JACKTY010000010">
    <property type="protein sequence ID" value="MCV7224738.1"/>
    <property type="molecule type" value="Genomic_DNA"/>
</dbReference>